<dbReference type="PANTHER" id="PTHR34796:SF1">
    <property type="entry name" value="EXPRESSED PROTEIN"/>
    <property type="match status" value="1"/>
</dbReference>
<proteinExistence type="predicted"/>
<accession>A0ABU0AGT9</accession>
<reference evidence="1 2" key="1">
    <citation type="submission" date="2023-07" db="EMBL/GenBank/DDBJ databases">
        <title>Genomic Encyclopedia of Type Strains, Phase IV (KMG-IV): sequencing the most valuable type-strain genomes for metagenomic binning, comparative biology and taxonomic classification.</title>
        <authorList>
            <person name="Goeker M."/>
        </authorList>
    </citation>
    <scope>NUCLEOTIDE SEQUENCE [LARGE SCALE GENOMIC DNA]</scope>
    <source>
        <strain evidence="1 2">DSM 23494</strain>
    </source>
</reference>
<name>A0ABU0AGT9_9BACI</name>
<evidence type="ECO:0000313" key="1">
    <source>
        <dbReference type="EMBL" id="MDQ0269300.1"/>
    </source>
</evidence>
<dbReference type="PANTHER" id="PTHR34796">
    <property type="entry name" value="EXPRESSED PROTEIN"/>
    <property type="match status" value="1"/>
</dbReference>
<keyword evidence="2" id="KW-1185">Reference proteome</keyword>
<dbReference type="InterPro" id="IPR023203">
    <property type="entry name" value="TTHA0068_sf"/>
</dbReference>
<evidence type="ECO:0000313" key="2">
    <source>
        <dbReference type="Proteomes" id="UP001238088"/>
    </source>
</evidence>
<dbReference type="Proteomes" id="UP001238088">
    <property type="component" value="Unassembled WGS sequence"/>
</dbReference>
<organism evidence="1 2">
    <name type="scientific">Cytobacillus purgationiresistens</name>
    <dbReference type="NCBI Taxonomy" id="863449"/>
    <lineage>
        <taxon>Bacteria</taxon>
        <taxon>Bacillati</taxon>
        <taxon>Bacillota</taxon>
        <taxon>Bacilli</taxon>
        <taxon>Bacillales</taxon>
        <taxon>Bacillaceae</taxon>
        <taxon>Cytobacillus</taxon>
    </lineage>
</organism>
<dbReference type="Gene3D" id="1.10.3450.10">
    <property type="entry name" value="TTHA0068-like"/>
    <property type="match status" value="1"/>
</dbReference>
<dbReference type="Pfam" id="PF03745">
    <property type="entry name" value="DUF309"/>
    <property type="match status" value="1"/>
</dbReference>
<protein>
    <submittedName>
        <fullName evidence="1">Metal-dependent hydrolase</fullName>
    </submittedName>
</protein>
<comment type="caution">
    <text evidence="1">The sequence shown here is derived from an EMBL/GenBank/DDBJ whole genome shotgun (WGS) entry which is preliminary data.</text>
</comment>
<dbReference type="InterPro" id="IPR005500">
    <property type="entry name" value="DUF309"/>
</dbReference>
<dbReference type="RefSeq" id="WP_307472771.1">
    <property type="nucleotide sequence ID" value="NZ_JAUSUB010000004.1"/>
</dbReference>
<dbReference type="SUPFAM" id="SSF140663">
    <property type="entry name" value="TTHA0068-like"/>
    <property type="match status" value="1"/>
</dbReference>
<sequence>MYPQAYINYLVHFHGDRDYFECHEILEEYWKSVDKNNKSSIWVGLILFAVSHYHHRRGNFKGAERTMQKSINILGSKRKEIQQLGIDEIKLLMDLNSQLQGIAAQTKYKSYTFPFSDPQLIEIAKQNCIQEGFIWCQDSDLLNEDLIHRHVRRDRSDVIKERSLALNKGINEDRGNHNI</sequence>
<dbReference type="GO" id="GO:0016787">
    <property type="term" value="F:hydrolase activity"/>
    <property type="evidence" value="ECO:0007669"/>
    <property type="project" value="UniProtKB-KW"/>
</dbReference>
<dbReference type="EMBL" id="JAUSUB010000004">
    <property type="protein sequence ID" value="MDQ0269300.1"/>
    <property type="molecule type" value="Genomic_DNA"/>
</dbReference>
<keyword evidence="1" id="KW-0378">Hydrolase</keyword>
<gene>
    <name evidence="1" type="ORF">J2S17_001171</name>
</gene>